<reference evidence="1" key="1">
    <citation type="submission" date="2023-06" db="EMBL/GenBank/DDBJ databases">
        <authorList>
            <consortium name="Lawrence Berkeley National Laboratory"/>
            <person name="Ahrendt S."/>
            <person name="Sahu N."/>
            <person name="Indic B."/>
            <person name="Wong-Bajracharya J."/>
            <person name="Merenyi Z."/>
            <person name="Ke H.-M."/>
            <person name="Monk M."/>
            <person name="Kocsube S."/>
            <person name="Drula E."/>
            <person name="Lipzen A."/>
            <person name="Balint B."/>
            <person name="Henrissat B."/>
            <person name="Andreopoulos B."/>
            <person name="Martin F.M."/>
            <person name="Harder C.B."/>
            <person name="Rigling D."/>
            <person name="Ford K.L."/>
            <person name="Foster G.D."/>
            <person name="Pangilinan J."/>
            <person name="Papanicolaou A."/>
            <person name="Barry K."/>
            <person name="LaButti K."/>
            <person name="Viragh M."/>
            <person name="Koriabine M."/>
            <person name="Yan M."/>
            <person name="Riley R."/>
            <person name="Champramary S."/>
            <person name="Plett K.L."/>
            <person name="Tsai I.J."/>
            <person name="Slot J."/>
            <person name="Sipos G."/>
            <person name="Plett J."/>
            <person name="Nagy L.G."/>
            <person name="Grigoriev I.V."/>
        </authorList>
    </citation>
    <scope>NUCLEOTIDE SEQUENCE</scope>
    <source>
        <strain evidence="1">HWK02</strain>
    </source>
</reference>
<organism evidence="1 2">
    <name type="scientific">Armillaria luteobubalina</name>
    <dbReference type="NCBI Taxonomy" id="153913"/>
    <lineage>
        <taxon>Eukaryota</taxon>
        <taxon>Fungi</taxon>
        <taxon>Dikarya</taxon>
        <taxon>Basidiomycota</taxon>
        <taxon>Agaricomycotina</taxon>
        <taxon>Agaricomycetes</taxon>
        <taxon>Agaricomycetidae</taxon>
        <taxon>Agaricales</taxon>
        <taxon>Marasmiineae</taxon>
        <taxon>Physalacriaceae</taxon>
        <taxon>Armillaria</taxon>
    </lineage>
</organism>
<evidence type="ECO:0000313" key="1">
    <source>
        <dbReference type="EMBL" id="KAK0482010.1"/>
    </source>
</evidence>
<proteinExistence type="predicted"/>
<dbReference type="AlphaFoldDB" id="A0AA39UK00"/>
<name>A0AA39UK00_9AGAR</name>
<keyword evidence="2" id="KW-1185">Reference proteome</keyword>
<evidence type="ECO:0000313" key="2">
    <source>
        <dbReference type="Proteomes" id="UP001175228"/>
    </source>
</evidence>
<protein>
    <submittedName>
        <fullName evidence="1">Uncharacterized protein</fullName>
    </submittedName>
</protein>
<dbReference type="EMBL" id="JAUEPU010000069">
    <property type="protein sequence ID" value="KAK0482010.1"/>
    <property type="molecule type" value="Genomic_DNA"/>
</dbReference>
<comment type="caution">
    <text evidence="1">The sequence shown here is derived from an EMBL/GenBank/DDBJ whole genome shotgun (WGS) entry which is preliminary data.</text>
</comment>
<sequence length="79" mass="8916">MGLLLAAVPLMQSLELFQDVCVRVHNLVTACGYKDPSPQMLALRISTDLVFSSSSDTAHFRARDIPFFQITSLLRENRY</sequence>
<dbReference type="Proteomes" id="UP001175228">
    <property type="component" value="Unassembled WGS sequence"/>
</dbReference>
<accession>A0AA39UK00</accession>
<gene>
    <name evidence="1" type="ORF">EDD18DRAFT_1202390</name>
</gene>